<evidence type="ECO:0000313" key="1">
    <source>
        <dbReference type="EMBL" id="OCA74652.1"/>
    </source>
</evidence>
<accession>A0A1B8ZSU1</accession>
<evidence type="ECO:0000313" key="2">
    <source>
        <dbReference type="Proteomes" id="UP000093432"/>
    </source>
</evidence>
<protein>
    <submittedName>
        <fullName evidence="1">Uncharacterized protein</fullName>
    </submittedName>
</protein>
<dbReference type="EMBL" id="MAYG01000001">
    <property type="protein sequence ID" value="OCA74652.1"/>
    <property type="molecule type" value="Genomic_DNA"/>
</dbReference>
<comment type="caution">
    <text evidence="1">The sequence shown here is derived from an EMBL/GenBank/DDBJ whole genome shotgun (WGS) entry which is preliminary data.</text>
</comment>
<proteinExistence type="predicted"/>
<dbReference type="STRING" id="651561.BBI00_10045"/>
<sequence length="61" mass="7472">MAVTQLYSSDFYMNIHQSPGQDIMLFRIFIYSKRKRPYYQKFHIPEQQPVILSDCCFIMFR</sequence>
<reference evidence="2" key="1">
    <citation type="submission" date="2016-07" db="EMBL/GenBank/DDBJ databases">
        <authorList>
            <person name="Florea S."/>
            <person name="Webb J.S."/>
            <person name="Jaromczyk J."/>
            <person name="Schardl C.L."/>
        </authorList>
    </citation>
    <scope>NUCLEOTIDE SEQUENCE [LARGE SCALE GENOMIC DNA]</scope>
    <source>
        <strain evidence="2">CC-VM-7</strain>
    </source>
</reference>
<organism evidence="1 2">
    <name type="scientific">Chryseobacterium arthrosphaerae</name>
    <dbReference type="NCBI Taxonomy" id="651561"/>
    <lineage>
        <taxon>Bacteria</taxon>
        <taxon>Pseudomonadati</taxon>
        <taxon>Bacteroidota</taxon>
        <taxon>Flavobacteriia</taxon>
        <taxon>Flavobacteriales</taxon>
        <taxon>Weeksellaceae</taxon>
        <taxon>Chryseobacterium group</taxon>
        <taxon>Chryseobacterium</taxon>
    </lineage>
</organism>
<dbReference type="AlphaFoldDB" id="A0A1B8ZSU1"/>
<name>A0A1B8ZSU1_9FLAO</name>
<gene>
    <name evidence="1" type="ORF">BBI00_10045</name>
</gene>
<dbReference type="Proteomes" id="UP000093432">
    <property type="component" value="Unassembled WGS sequence"/>
</dbReference>